<accession>A0A1H3LI89</accession>
<evidence type="ECO:0008006" key="3">
    <source>
        <dbReference type="Google" id="ProtNLM"/>
    </source>
</evidence>
<dbReference type="EMBL" id="FNPF01000013">
    <property type="protein sequence ID" value="SDY64172.1"/>
    <property type="molecule type" value="Genomic_DNA"/>
</dbReference>
<sequence length="94" mass="10100">MARLFAPSVNALAYAGPLAPRALWRIAGDGLAWGWMRAGQPDRAGEVLCRYGAPFANRQLLVLADHIARRGGCCRYLSVSGEVCANCPLRKDAA</sequence>
<dbReference type="AlphaFoldDB" id="A0A1H3LI89"/>
<evidence type="ECO:0000313" key="1">
    <source>
        <dbReference type="EMBL" id="SDY64172.1"/>
    </source>
</evidence>
<dbReference type="Proteomes" id="UP000199286">
    <property type="component" value="Unassembled WGS sequence"/>
</dbReference>
<evidence type="ECO:0000313" key="2">
    <source>
        <dbReference type="Proteomes" id="UP000199286"/>
    </source>
</evidence>
<reference evidence="1 2" key="1">
    <citation type="submission" date="2016-10" db="EMBL/GenBank/DDBJ databases">
        <authorList>
            <person name="de Groot N.N."/>
        </authorList>
    </citation>
    <scope>NUCLEOTIDE SEQUENCE [LARGE SCALE GENOMIC DNA]</scope>
    <source>
        <strain evidence="1 2">DSM 26880</strain>
    </source>
</reference>
<dbReference type="RefSeq" id="WP_089884269.1">
    <property type="nucleotide sequence ID" value="NZ_FNPF01000013.1"/>
</dbReference>
<protein>
    <recommendedName>
        <fullName evidence="3">Ferric siderophore reductase C-terminal domain-containing protein</fullName>
    </recommendedName>
</protein>
<name>A0A1H3LI89_9RHOB</name>
<dbReference type="STRING" id="321339.SAMN05444340_11329"/>
<organism evidence="1 2">
    <name type="scientific">Citreimonas salinaria</name>
    <dbReference type="NCBI Taxonomy" id="321339"/>
    <lineage>
        <taxon>Bacteria</taxon>
        <taxon>Pseudomonadati</taxon>
        <taxon>Pseudomonadota</taxon>
        <taxon>Alphaproteobacteria</taxon>
        <taxon>Rhodobacterales</taxon>
        <taxon>Roseobacteraceae</taxon>
        <taxon>Citreimonas</taxon>
    </lineage>
</organism>
<gene>
    <name evidence="1" type="ORF">SAMN05444340_11329</name>
</gene>
<keyword evidence="2" id="KW-1185">Reference proteome</keyword>
<dbReference type="OrthoDB" id="6195577at2"/>
<proteinExistence type="predicted"/>